<organism evidence="2 3">
    <name type="scientific">Sphingomonas changnyeongensis</name>
    <dbReference type="NCBI Taxonomy" id="2698679"/>
    <lineage>
        <taxon>Bacteria</taxon>
        <taxon>Pseudomonadati</taxon>
        <taxon>Pseudomonadota</taxon>
        <taxon>Alphaproteobacteria</taxon>
        <taxon>Sphingomonadales</taxon>
        <taxon>Sphingomonadaceae</taxon>
        <taxon>Sphingomonas</taxon>
    </lineage>
</organism>
<dbReference type="RefSeq" id="WP_160592846.1">
    <property type="nucleotide sequence ID" value="NZ_CP047895.1"/>
</dbReference>
<evidence type="ECO:0000256" key="1">
    <source>
        <dbReference type="SAM" id="SignalP"/>
    </source>
</evidence>
<evidence type="ECO:0000313" key="3">
    <source>
        <dbReference type="Proteomes" id="UP000464468"/>
    </source>
</evidence>
<proteinExistence type="predicted"/>
<keyword evidence="1" id="KW-0732">Signal</keyword>
<evidence type="ECO:0008006" key="4">
    <source>
        <dbReference type="Google" id="ProtNLM"/>
    </source>
</evidence>
<dbReference type="PANTHER" id="PTHR41339:SF1">
    <property type="entry name" value="SECRETED PROTEIN"/>
    <property type="match status" value="1"/>
</dbReference>
<dbReference type="PANTHER" id="PTHR41339">
    <property type="entry name" value="LIPL48"/>
    <property type="match status" value="1"/>
</dbReference>
<sequence>MSRTRLLLLGAAALPLAACGASDPASPGQGGGGVVVVPAPAPAPAPAPGVGPNTAEAAFATTTVSGVTVTVAEQIAVVNAGTNNVLTGTNPLNGVAPTGSALNVGAFDASTVNPFFTRTSYIGAVNPAGDTWFQGWTCNSSTLNLGPGNASCATGLSRSAAAPAASACPTGTTDAGTANNYRLCRLPAQVSGTLSLPRVDGVAYQLNGRVDVGQDRGTLGTGGAAATLTIAAGAIIVANPIDPAPDFLVVNRGSQINAVGTATQPIIFTSQQNLNPANNGDSSQGQWGGIVIAGRAPIANCSSGTNNADGTSTTCENIVEGTVTALYGGNAPTDSSGTMRYVQIRYSGLELTPGNELQGLTTAGAGSGTDISYIQVHNSSDDGVEVFGGRNSFRYMVVTGADDDGFDVDTGWRGLVQFLIVAQKLTGATTDSFATEIDSNGNEDALPRTYGQYANFTFIQTANAPAAIRLRGGADFGFYNGIVKSVAACANIVAGTEANGGKSTIRAANAGLQELGAPVFRSVFFACNGN</sequence>
<name>A0A7Z2S813_9SPHN</name>
<protein>
    <recommendedName>
        <fullName evidence="4">Lipoprotein</fullName>
    </recommendedName>
</protein>
<dbReference type="KEGG" id="schy:GVO57_08920"/>
<feature type="chain" id="PRO_5031068980" description="Lipoprotein" evidence="1">
    <location>
        <begin position="21"/>
        <end position="530"/>
    </location>
</feature>
<gene>
    <name evidence="2" type="ORF">GVO57_08920</name>
</gene>
<feature type="signal peptide" evidence="1">
    <location>
        <begin position="1"/>
        <end position="20"/>
    </location>
</feature>
<dbReference type="AlphaFoldDB" id="A0A7Z2S813"/>
<dbReference type="EMBL" id="CP047895">
    <property type="protein sequence ID" value="QHL90916.1"/>
    <property type="molecule type" value="Genomic_DNA"/>
</dbReference>
<reference evidence="2 3" key="1">
    <citation type="submission" date="2020-01" db="EMBL/GenBank/DDBJ databases">
        <title>Sphingomonas sp. C33 whole genome sequece.</title>
        <authorList>
            <person name="Park C."/>
        </authorList>
    </citation>
    <scope>NUCLEOTIDE SEQUENCE [LARGE SCALE GENOMIC DNA]</scope>
    <source>
        <strain evidence="2 3">C33</strain>
    </source>
</reference>
<evidence type="ECO:0000313" key="2">
    <source>
        <dbReference type="EMBL" id="QHL90916.1"/>
    </source>
</evidence>
<accession>A0A7Z2S813</accession>
<keyword evidence="3" id="KW-1185">Reference proteome</keyword>
<dbReference type="Proteomes" id="UP000464468">
    <property type="component" value="Chromosome"/>
</dbReference>